<keyword evidence="6" id="KW-0472">Membrane</keyword>
<dbReference type="RefSeq" id="WP_053938885.1">
    <property type="nucleotide sequence ID" value="NZ_LAQT01000027.1"/>
</dbReference>
<dbReference type="SUPFAM" id="SSF50331">
    <property type="entry name" value="MOP-like"/>
    <property type="match status" value="1"/>
</dbReference>
<protein>
    <submittedName>
        <fullName evidence="8">Maltose/maltodextrin import ATP-binding protein MalK</fullName>
        <ecNumber evidence="8">3.6.3.19</ecNumber>
    </submittedName>
</protein>
<evidence type="ECO:0000259" key="7">
    <source>
        <dbReference type="PROSITE" id="PS50893"/>
    </source>
</evidence>
<dbReference type="PROSITE" id="PS50893">
    <property type="entry name" value="ABC_TRANSPORTER_2"/>
    <property type="match status" value="1"/>
</dbReference>
<dbReference type="GO" id="GO:0016887">
    <property type="term" value="F:ATP hydrolysis activity"/>
    <property type="evidence" value="ECO:0007669"/>
    <property type="project" value="InterPro"/>
</dbReference>
<evidence type="ECO:0000313" key="9">
    <source>
        <dbReference type="Proteomes" id="UP000037939"/>
    </source>
</evidence>
<gene>
    <name evidence="8" type="primary">malK_7</name>
    <name evidence="8" type="ORF">WG78_16350</name>
</gene>
<dbReference type="Gene3D" id="2.40.50.100">
    <property type="match status" value="1"/>
</dbReference>
<dbReference type="InterPro" id="IPR047641">
    <property type="entry name" value="ABC_transpr_MalK/UgpC-like"/>
</dbReference>
<dbReference type="InterPro" id="IPR040582">
    <property type="entry name" value="OB_MalK-like"/>
</dbReference>
<dbReference type="PANTHER" id="PTHR43875:SF3">
    <property type="entry name" value="MALTOSE_MALTODEXTRIN IMPORT ATP-BINDING PROTEIN MALK"/>
    <property type="match status" value="1"/>
</dbReference>
<dbReference type="InterPro" id="IPR008995">
    <property type="entry name" value="Mo/tungstate-bd_C_term_dom"/>
</dbReference>
<dbReference type="EMBL" id="LAQT01000027">
    <property type="protein sequence ID" value="KPC50642.1"/>
    <property type="molecule type" value="Genomic_DNA"/>
</dbReference>
<dbReference type="GO" id="GO:0005524">
    <property type="term" value="F:ATP binding"/>
    <property type="evidence" value="ECO:0007669"/>
    <property type="project" value="UniProtKB-KW"/>
</dbReference>
<comment type="caution">
    <text evidence="8">The sequence shown here is derived from an EMBL/GenBank/DDBJ whole genome shotgun (WGS) entry which is preliminary data.</text>
</comment>
<dbReference type="OrthoDB" id="5298774at2"/>
<name>A0A0N0XIF5_9NEIS</name>
<dbReference type="GO" id="GO:0055052">
    <property type="term" value="C:ATP-binding cassette (ABC) transporter complex, substrate-binding subunit-containing"/>
    <property type="evidence" value="ECO:0007669"/>
    <property type="project" value="TreeGrafter"/>
</dbReference>
<evidence type="ECO:0000256" key="2">
    <source>
        <dbReference type="ARBA" id="ARBA00022475"/>
    </source>
</evidence>
<proteinExistence type="predicted"/>
<keyword evidence="1" id="KW-0813">Transport</keyword>
<evidence type="ECO:0000256" key="6">
    <source>
        <dbReference type="ARBA" id="ARBA00023136"/>
    </source>
</evidence>
<dbReference type="InterPro" id="IPR015855">
    <property type="entry name" value="ABC_transpr_MalK-like"/>
</dbReference>
<dbReference type="InterPro" id="IPR027417">
    <property type="entry name" value="P-loop_NTPase"/>
</dbReference>
<dbReference type="PATRIC" id="fig|857265.3.peg.3349"/>
<dbReference type="STRING" id="857265.WG78_16350"/>
<dbReference type="InterPro" id="IPR017871">
    <property type="entry name" value="ABC_transporter-like_CS"/>
</dbReference>
<dbReference type="CDD" id="cd03301">
    <property type="entry name" value="ABC_MalK_N"/>
    <property type="match status" value="1"/>
</dbReference>
<dbReference type="Pfam" id="PF17912">
    <property type="entry name" value="OB_MalK"/>
    <property type="match status" value="1"/>
</dbReference>
<dbReference type="GO" id="GO:1990060">
    <property type="term" value="C:maltose transport complex"/>
    <property type="evidence" value="ECO:0007669"/>
    <property type="project" value="TreeGrafter"/>
</dbReference>
<dbReference type="Pfam" id="PF00005">
    <property type="entry name" value="ABC_tran"/>
    <property type="match status" value="1"/>
</dbReference>
<dbReference type="GO" id="GO:0015423">
    <property type="term" value="F:ABC-type maltose transporter activity"/>
    <property type="evidence" value="ECO:0007669"/>
    <property type="project" value="TreeGrafter"/>
</dbReference>
<dbReference type="SUPFAM" id="SSF52540">
    <property type="entry name" value="P-loop containing nucleoside triphosphate hydrolases"/>
    <property type="match status" value="1"/>
</dbReference>
<keyword evidence="5 8" id="KW-0067">ATP-binding</keyword>
<dbReference type="SMART" id="SM00382">
    <property type="entry name" value="AAA"/>
    <property type="match status" value="1"/>
</dbReference>
<evidence type="ECO:0000256" key="4">
    <source>
        <dbReference type="ARBA" id="ARBA00022741"/>
    </source>
</evidence>
<dbReference type="PANTHER" id="PTHR43875">
    <property type="entry name" value="MALTODEXTRIN IMPORT ATP-BINDING PROTEIN MSMX"/>
    <property type="match status" value="1"/>
</dbReference>
<dbReference type="PROSITE" id="PS00211">
    <property type="entry name" value="ABC_TRANSPORTER_1"/>
    <property type="match status" value="1"/>
</dbReference>
<feature type="domain" description="ABC transporter" evidence="7">
    <location>
        <begin position="4"/>
        <end position="243"/>
    </location>
</feature>
<dbReference type="Gene3D" id="3.40.50.300">
    <property type="entry name" value="P-loop containing nucleotide triphosphate hydrolases"/>
    <property type="match status" value="1"/>
</dbReference>
<keyword evidence="4" id="KW-0547">Nucleotide-binding</keyword>
<dbReference type="Proteomes" id="UP000037939">
    <property type="component" value="Unassembled WGS sequence"/>
</dbReference>
<dbReference type="NCBIfam" id="NF008653">
    <property type="entry name" value="PRK11650.1"/>
    <property type="match status" value="1"/>
</dbReference>
<dbReference type="FunFam" id="3.40.50.300:FF:000042">
    <property type="entry name" value="Maltose/maltodextrin ABC transporter, ATP-binding protein"/>
    <property type="match status" value="1"/>
</dbReference>
<dbReference type="InterPro" id="IPR003439">
    <property type="entry name" value="ABC_transporter-like_ATP-bd"/>
</dbReference>
<keyword evidence="3" id="KW-0997">Cell inner membrane</keyword>
<dbReference type="InterPro" id="IPR012340">
    <property type="entry name" value="NA-bd_OB-fold"/>
</dbReference>
<evidence type="ECO:0000256" key="3">
    <source>
        <dbReference type="ARBA" id="ARBA00022519"/>
    </source>
</evidence>
<dbReference type="AlphaFoldDB" id="A0A0N0XIF5"/>
<keyword evidence="9" id="KW-1185">Reference proteome</keyword>
<reference evidence="8 9" key="1">
    <citation type="submission" date="2015-07" db="EMBL/GenBank/DDBJ databases">
        <title>Draft genome sequence of the Amantichitinum ursilacus IGB-41, a new chitin-degrading bacterium.</title>
        <authorList>
            <person name="Kirstahler P."/>
            <person name="Guenther M."/>
            <person name="Grumaz C."/>
            <person name="Rupp S."/>
            <person name="Zibek S."/>
            <person name="Sohn K."/>
        </authorList>
    </citation>
    <scope>NUCLEOTIDE SEQUENCE [LARGE SCALE GENOMIC DNA]</scope>
    <source>
        <strain evidence="8 9">IGB-41</strain>
    </source>
</reference>
<keyword evidence="8" id="KW-0378">Hydrolase</keyword>
<evidence type="ECO:0000313" key="8">
    <source>
        <dbReference type="EMBL" id="KPC50642.1"/>
    </source>
</evidence>
<organism evidence="8 9">
    <name type="scientific">Amantichitinum ursilacus</name>
    <dbReference type="NCBI Taxonomy" id="857265"/>
    <lineage>
        <taxon>Bacteria</taxon>
        <taxon>Pseudomonadati</taxon>
        <taxon>Pseudomonadota</taxon>
        <taxon>Betaproteobacteria</taxon>
        <taxon>Neisseriales</taxon>
        <taxon>Chitinibacteraceae</taxon>
        <taxon>Amantichitinum</taxon>
    </lineage>
</organism>
<evidence type="ECO:0000256" key="1">
    <source>
        <dbReference type="ARBA" id="ARBA00022448"/>
    </source>
</evidence>
<dbReference type="EC" id="3.6.3.19" evidence="8"/>
<evidence type="ECO:0000256" key="5">
    <source>
        <dbReference type="ARBA" id="ARBA00022840"/>
    </source>
</evidence>
<accession>A0A0N0XIF5</accession>
<dbReference type="InterPro" id="IPR003593">
    <property type="entry name" value="AAA+_ATPase"/>
</dbReference>
<dbReference type="Gene3D" id="2.40.50.140">
    <property type="entry name" value="Nucleic acid-binding proteins"/>
    <property type="match status" value="1"/>
</dbReference>
<sequence length="374" mass="40411">MASVSLINVCKSFDNVSNTVNNVSLEIADGEFCVFVGPSGCGKSTLLRMIAGLETITTGELRIGGKRVNDLAPSERDVAMVFQNYALYPHLSVAKNMGFGLRLAGVAKEEISKRVNGIAGMLQIERLLERKPKALSGGQRQRVAIGRALVREPEVFLFDEPLSNLDAALRTQTRVEIAKLHREYARASTIYVTHDQVEAMTLADKIVLLHSGAEVETFGSVAQIGAPIELYERPNSLFVAGFLGSPKMNFLAATVTAIAPDHVDVRTTDGHALTALVAPDALKVGDRVQFGIRPEHIEAGTAGAAHVFTREVQWVERLGESTYAYLRGDTHAPLIARLSASSQVQTGEQLALYAPPAKAHLFDSNGRALERLAV</sequence>
<keyword evidence="2" id="KW-1003">Cell membrane</keyword>